<feature type="domain" description="Gliding motility-associated protein GldM C-terminal" evidence="2">
    <location>
        <begin position="412"/>
        <end position="518"/>
    </location>
</feature>
<keyword evidence="1" id="KW-0472">Membrane</keyword>
<evidence type="ECO:0000256" key="1">
    <source>
        <dbReference type="SAM" id="Phobius"/>
    </source>
</evidence>
<feature type="transmembrane region" description="Helical" evidence="1">
    <location>
        <begin position="12"/>
        <end position="29"/>
    </location>
</feature>
<dbReference type="Proteomes" id="UP000317169">
    <property type="component" value="Unassembled WGS sequence"/>
</dbReference>
<dbReference type="Pfam" id="PF12081">
    <property type="entry name" value="GldM_1st"/>
    <property type="match status" value="1"/>
</dbReference>
<dbReference type="InterPro" id="IPR048405">
    <property type="entry name" value="GldM_Ig-like-1"/>
</dbReference>
<dbReference type="InterPro" id="IPR019859">
    <property type="entry name" value="Motility-assoc_prot_GldM"/>
</dbReference>
<dbReference type="InterPro" id="IPR022719">
    <property type="entry name" value="Motility-assoc_prot_GldM_C"/>
</dbReference>
<evidence type="ECO:0000313" key="7">
    <source>
        <dbReference type="Proteomes" id="UP000317169"/>
    </source>
</evidence>
<evidence type="ECO:0000259" key="3">
    <source>
        <dbReference type="Pfam" id="PF12081"/>
    </source>
</evidence>
<keyword evidence="1" id="KW-0812">Transmembrane</keyword>
<proteinExistence type="predicted"/>
<feature type="domain" description="Gliding motility-associated protein GldM second immunoglobulin-like" evidence="5">
    <location>
        <begin position="331"/>
        <end position="409"/>
    </location>
</feature>
<gene>
    <name evidence="6" type="primary">gldM</name>
    <name evidence="6" type="ORF">FKR84_04035</name>
</gene>
<feature type="domain" description="Gliding motility-associated protein GldM N-terminal" evidence="3">
    <location>
        <begin position="31"/>
        <end position="226"/>
    </location>
</feature>
<dbReference type="Pfam" id="PF21601">
    <property type="entry name" value="GldM_2nd"/>
    <property type="match status" value="1"/>
</dbReference>
<dbReference type="Pfam" id="PF12080">
    <property type="entry name" value="GldM_4th"/>
    <property type="match status" value="1"/>
</dbReference>
<dbReference type="Pfam" id="PF21602">
    <property type="entry name" value="GldM_3rd"/>
    <property type="match status" value="1"/>
</dbReference>
<evidence type="ECO:0000259" key="5">
    <source>
        <dbReference type="Pfam" id="PF21602"/>
    </source>
</evidence>
<dbReference type="InterPro" id="IPR048406">
    <property type="entry name" value="GldM_Ig-like-2"/>
</dbReference>
<sequence>MASGKETPRQKMINLMYLVFIAMMALNMSKEVLTAFGMINQSLAEANETTAERNEAFMAGLAQKASEQPEQYKPLQDKAQKVESVSKDLNNYIANLKQGALEAGSYENDEGELQYETMDKTQYFDEKFYQSKVTKDGQEFLDEIESYKNQMLQLVQGLEGSSYRSIEATIKEKFDISDVTNSEGVTKPWINYNFVGFPIIASLTKLTQMQNDIKTVENQLLSAMLQGEQASQLSMSNYQAMVVPDKSAFFSGENFTGKIVLGRYDNSLTFDKVTINGEEVEAGTGNVALDFPAGNVGEQKIEGELQFQEGDSTVTLPISDSYAVIPKPNAAVISADKMNVVYRGVKNPMTISIPGVPSVSASAPGLAKTGSSSYVMDVTNVKAKDVTIRVNGELPNGEPVSDSKKFRIKEIPRPVGIVAGRDGSGGALRMPRGTVAVAQVNASLPDFVFDLNLNVTSFKFQVVGKPIVNVAGNRLNGTAKAQLQGAPRGAVITIFDIKAKIQGNSSYTLPRISPVLIELTD</sequence>
<dbReference type="EMBL" id="VIAR01000003">
    <property type="protein sequence ID" value="TQD39675.1"/>
    <property type="molecule type" value="Genomic_DNA"/>
</dbReference>
<comment type="caution">
    <text evidence="6">The sequence shown here is derived from an EMBL/GenBank/DDBJ whole genome shotgun (WGS) entry which is preliminary data.</text>
</comment>
<keyword evidence="7" id="KW-1185">Reference proteome</keyword>
<feature type="domain" description="Gliding motility-associated protein GldM first immunoglobulin-like" evidence="4">
    <location>
        <begin position="230"/>
        <end position="326"/>
    </location>
</feature>
<dbReference type="OrthoDB" id="1490890at2"/>
<accession>A0A507ZY28</accession>
<protein>
    <submittedName>
        <fullName evidence="6">Gliding motility protein GldM</fullName>
    </submittedName>
</protein>
<organism evidence="6 7">
    <name type="scientific">Haloflavibacter putidus</name>
    <dbReference type="NCBI Taxonomy" id="2576776"/>
    <lineage>
        <taxon>Bacteria</taxon>
        <taxon>Pseudomonadati</taxon>
        <taxon>Bacteroidota</taxon>
        <taxon>Flavobacteriia</taxon>
        <taxon>Flavobacteriales</taxon>
        <taxon>Flavobacteriaceae</taxon>
        <taxon>Haloflavibacter</taxon>
    </lineage>
</organism>
<keyword evidence="1" id="KW-1133">Transmembrane helix</keyword>
<dbReference type="RefSeq" id="WP_141420918.1">
    <property type="nucleotide sequence ID" value="NZ_VIAR01000003.1"/>
</dbReference>
<evidence type="ECO:0000259" key="2">
    <source>
        <dbReference type="Pfam" id="PF12080"/>
    </source>
</evidence>
<evidence type="ECO:0000313" key="6">
    <source>
        <dbReference type="EMBL" id="TQD39675.1"/>
    </source>
</evidence>
<name>A0A507ZY28_9FLAO</name>
<dbReference type="AlphaFoldDB" id="A0A507ZY28"/>
<dbReference type="InterPro" id="IPR022720">
    <property type="entry name" value="Motility-assoc_prot_GldM_N"/>
</dbReference>
<reference evidence="6 7" key="1">
    <citation type="submission" date="2019-06" db="EMBL/GenBank/DDBJ databases">
        <title>Flavibacter putida gen. nov., sp. nov., a novel marine bacterium of the family Flavobacteriaceae isolated from coastal seawater.</title>
        <authorList>
            <person name="Feng X."/>
        </authorList>
    </citation>
    <scope>NUCLEOTIDE SEQUENCE [LARGE SCALE GENOMIC DNA]</scope>
    <source>
        <strain evidence="6 7">PLHSN227</strain>
    </source>
</reference>
<evidence type="ECO:0000259" key="4">
    <source>
        <dbReference type="Pfam" id="PF21601"/>
    </source>
</evidence>
<dbReference type="NCBIfam" id="TIGR03517">
    <property type="entry name" value="GldM_gliding"/>
    <property type="match status" value="1"/>
</dbReference>